<feature type="region of interest" description="Disordered" evidence="6">
    <location>
        <begin position="1"/>
        <end position="28"/>
    </location>
</feature>
<keyword evidence="2" id="KW-1003">Cell membrane</keyword>
<dbReference type="GO" id="GO:0005886">
    <property type="term" value="C:plasma membrane"/>
    <property type="evidence" value="ECO:0007669"/>
    <property type="project" value="UniProtKB-SubCell"/>
</dbReference>
<evidence type="ECO:0000313" key="8">
    <source>
        <dbReference type="EMBL" id="MBB5205747.1"/>
    </source>
</evidence>
<keyword evidence="4 7" id="KW-1133">Transmembrane helix</keyword>
<feature type="transmembrane region" description="Helical" evidence="7">
    <location>
        <begin position="45"/>
        <end position="63"/>
    </location>
</feature>
<evidence type="ECO:0000256" key="2">
    <source>
        <dbReference type="ARBA" id="ARBA00022475"/>
    </source>
</evidence>
<keyword evidence="5 7" id="KW-0472">Membrane</keyword>
<evidence type="ECO:0000256" key="3">
    <source>
        <dbReference type="ARBA" id="ARBA00022692"/>
    </source>
</evidence>
<feature type="compositionally biased region" description="Low complexity" evidence="6">
    <location>
        <begin position="1"/>
        <end position="11"/>
    </location>
</feature>
<name>A0A840S3E1_9BURK</name>
<keyword evidence="3 7" id="KW-0812">Transmembrane</keyword>
<accession>A0A840S3E1</accession>
<evidence type="ECO:0000256" key="5">
    <source>
        <dbReference type="ARBA" id="ARBA00023136"/>
    </source>
</evidence>
<evidence type="ECO:0000256" key="6">
    <source>
        <dbReference type="SAM" id="MobiDB-lite"/>
    </source>
</evidence>
<dbReference type="EMBL" id="JACHHO010000005">
    <property type="protein sequence ID" value="MBB5205747.1"/>
    <property type="molecule type" value="Genomic_DNA"/>
</dbReference>
<feature type="transmembrane region" description="Helical" evidence="7">
    <location>
        <begin position="131"/>
        <end position="154"/>
    </location>
</feature>
<gene>
    <name evidence="8" type="ORF">HNQ51_003074</name>
</gene>
<evidence type="ECO:0000256" key="7">
    <source>
        <dbReference type="SAM" id="Phobius"/>
    </source>
</evidence>
<dbReference type="Pfam" id="PF03899">
    <property type="entry name" value="ATP-synt_I"/>
    <property type="match status" value="1"/>
</dbReference>
<organism evidence="8 9">
    <name type="scientific">Inhella inkyongensis</name>
    <dbReference type="NCBI Taxonomy" id="392593"/>
    <lineage>
        <taxon>Bacteria</taxon>
        <taxon>Pseudomonadati</taxon>
        <taxon>Pseudomonadota</taxon>
        <taxon>Betaproteobacteria</taxon>
        <taxon>Burkholderiales</taxon>
        <taxon>Sphaerotilaceae</taxon>
        <taxon>Inhella</taxon>
    </lineage>
</organism>
<comment type="caution">
    <text evidence="8">The sequence shown here is derived from an EMBL/GenBank/DDBJ whole genome shotgun (WGS) entry which is preliminary data.</text>
</comment>
<feature type="transmembrane region" description="Helical" evidence="7">
    <location>
        <begin position="69"/>
        <end position="90"/>
    </location>
</feature>
<dbReference type="AlphaFoldDB" id="A0A840S3E1"/>
<evidence type="ECO:0000256" key="4">
    <source>
        <dbReference type="ARBA" id="ARBA00022989"/>
    </source>
</evidence>
<dbReference type="RefSeq" id="WP_138855265.1">
    <property type="nucleotide sequence ID" value="NZ_CP040709.1"/>
</dbReference>
<dbReference type="OrthoDB" id="9154947at2"/>
<proteinExistence type="predicted"/>
<feature type="transmembrane region" description="Helical" evidence="7">
    <location>
        <begin position="102"/>
        <end position="125"/>
    </location>
</feature>
<protein>
    <submittedName>
        <fullName evidence="8">ATP synthase protein I</fullName>
    </submittedName>
</protein>
<dbReference type="InterPro" id="IPR005598">
    <property type="entry name" value="ATP_synth_I"/>
</dbReference>
<comment type="subcellular location">
    <subcellularLocation>
        <location evidence="1">Cell membrane</location>
        <topology evidence="1">Multi-pass membrane protein</topology>
    </subcellularLocation>
</comment>
<reference evidence="8 9" key="1">
    <citation type="submission" date="2020-08" db="EMBL/GenBank/DDBJ databases">
        <title>Genomic Encyclopedia of Type Strains, Phase IV (KMG-IV): sequencing the most valuable type-strain genomes for metagenomic binning, comparative biology and taxonomic classification.</title>
        <authorList>
            <person name="Goeker M."/>
        </authorList>
    </citation>
    <scope>NUCLEOTIDE SEQUENCE [LARGE SCALE GENOMIC DNA]</scope>
    <source>
        <strain evidence="8 9">DSM 23958</strain>
    </source>
</reference>
<evidence type="ECO:0000256" key="1">
    <source>
        <dbReference type="ARBA" id="ARBA00004651"/>
    </source>
</evidence>
<dbReference type="Proteomes" id="UP000554837">
    <property type="component" value="Unassembled WGS sequence"/>
</dbReference>
<evidence type="ECO:0000313" key="9">
    <source>
        <dbReference type="Proteomes" id="UP000554837"/>
    </source>
</evidence>
<keyword evidence="9" id="KW-1185">Reference proteome</keyword>
<sequence length="160" mass="17167">MSESSSPAADPWDADAAESQPAAPWTREQVQVLEREQPSLSPWRVVGLQALVGAVLVVLWALWGSRGQTQAASALWGAAAVVLPSAAMAWGMRRRSAQAAAALLAFMVWELVKIVLTVAILVAAVKLQPDLSWPALLVGLIGCLKVHLWGLWALRVKTNE</sequence>